<dbReference type="OrthoDB" id="1872155at2759"/>
<dbReference type="RefSeq" id="XP_030753236.1">
    <property type="nucleotide sequence ID" value="XM_030897376.1"/>
</dbReference>
<keyword evidence="4" id="KW-0238">DNA-binding</keyword>
<dbReference type="Pfam" id="PF15630">
    <property type="entry name" value="CENP-S"/>
    <property type="match status" value="1"/>
</dbReference>
<comment type="similarity">
    <text evidence="1">Belongs to the TAF9 family. CENP-S/MHF1 subfamily.</text>
</comment>
<evidence type="ECO:0000313" key="8">
    <source>
        <dbReference type="RefSeq" id="XP_030753236.1"/>
    </source>
</evidence>
<proteinExistence type="inferred from homology"/>
<gene>
    <name evidence="8" type="primary">LOC115880221</name>
</gene>
<dbReference type="PANTHER" id="PTHR22980">
    <property type="entry name" value="CORTISTATIN"/>
    <property type="match status" value="1"/>
</dbReference>
<keyword evidence="7" id="KW-1185">Reference proteome</keyword>
<dbReference type="GeneID" id="115880221"/>
<evidence type="ECO:0000256" key="4">
    <source>
        <dbReference type="ARBA" id="ARBA00023125"/>
    </source>
</evidence>
<dbReference type="InParanoid" id="A0A6J2XQ93"/>
<dbReference type="Proteomes" id="UP000504635">
    <property type="component" value="Unplaced"/>
</dbReference>
<dbReference type="PANTHER" id="PTHR22980:SF0">
    <property type="entry name" value="CENTROMERE PROTEIN S"/>
    <property type="match status" value="1"/>
</dbReference>
<evidence type="ECO:0000256" key="5">
    <source>
        <dbReference type="ARBA" id="ARBA00023204"/>
    </source>
</evidence>
<dbReference type="InterPro" id="IPR029003">
    <property type="entry name" value="CENP-S/Mhf1"/>
</dbReference>
<accession>A0A6J2XQ93</accession>
<dbReference type="GO" id="GO:0003682">
    <property type="term" value="F:chromatin binding"/>
    <property type="evidence" value="ECO:0007669"/>
    <property type="project" value="TreeGrafter"/>
</dbReference>
<evidence type="ECO:0000256" key="1">
    <source>
        <dbReference type="ARBA" id="ARBA00006612"/>
    </source>
</evidence>
<dbReference type="GO" id="GO:0006281">
    <property type="term" value="P:DNA repair"/>
    <property type="evidence" value="ECO:0007669"/>
    <property type="project" value="UniProtKB-KW"/>
</dbReference>
<dbReference type="CDD" id="cd22919">
    <property type="entry name" value="HFD_CENP-S"/>
    <property type="match status" value="1"/>
</dbReference>
<reference evidence="8" key="1">
    <citation type="submission" date="2025-08" db="UniProtKB">
        <authorList>
            <consortium name="RefSeq"/>
        </authorList>
    </citation>
    <scope>IDENTIFICATION</scope>
    <source>
        <tissue evidence="8">Gonads</tissue>
    </source>
</reference>
<name>A0A6J2XQ93_SITOR</name>
<evidence type="ECO:0000256" key="6">
    <source>
        <dbReference type="SAM" id="MobiDB-lite"/>
    </source>
</evidence>
<dbReference type="GO" id="GO:0031297">
    <property type="term" value="P:replication fork processing"/>
    <property type="evidence" value="ECO:0007669"/>
    <property type="project" value="TreeGrafter"/>
</dbReference>
<dbReference type="AlphaFoldDB" id="A0A6J2XQ93"/>
<evidence type="ECO:0000256" key="3">
    <source>
        <dbReference type="ARBA" id="ARBA00022763"/>
    </source>
</evidence>
<dbReference type="GO" id="GO:0000712">
    <property type="term" value="P:resolution of meiotic recombination intermediates"/>
    <property type="evidence" value="ECO:0007669"/>
    <property type="project" value="TreeGrafter"/>
</dbReference>
<dbReference type="Gene3D" id="1.10.20.10">
    <property type="entry name" value="Histone, subunit A"/>
    <property type="match status" value="1"/>
</dbReference>
<feature type="region of interest" description="Disordered" evidence="6">
    <location>
        <begin position="92"/>
        <end position="114"/>
    </location>
</feature>
<keyword evidence="5" id="KW-0234">DNA repair</keyword>
<evidence type="ECO:0000256" key="2">
    <source>
        <dbReference type="ARBA" id="ARBA00016400"/>
    </source>
</evidence>
<organism evidence="7 8">
    <name type="scientific">Sitophilus oryzae</name>
    <name type="common">Rice weevil</name>
    <name type="synonym">Curculio oryzae</name>
    <dbReference type="NCBI Taxonomy" id="7048"/>
    <lineage>
        <taxon>Eukaryota</taxon>
        <taxon>Metazoa</taxon>
        <taxon>Ecdysozoa</taxon>
        <taxon>Arthropoda</taxon>
        <taxon>Hexapoda</taxon>
        <taxon>Insecta</taxon>
        <taxon>Pterygota</taxon>
        <taxon>Neoptera</taxon>
        <taxon>Endopterygota</taxon>
        <taxon>Coleoptera</taxon>
        <taxon>Polyphaga</taxon>
        <taxon>Cucujiformia</taxon>
        <taxon>Curculionidae</taxon>
        <taxon>Dryophthorinae</taxon>
        <taxon>Sitophilus</taxon>
    </lineage>
</organism>
<dbReference type="SUPFAM" id="SSF47113">
    <property type="entry name" value="Histone-fold"/>
    <property type="match status" value="1"/>
</dbReference>
<dbReference type="KEGG" id="soy:115880221"/>
<dbReference type="GO" id="GO:0071821">
    <property type="term" value="C:FANCM-MHF complex"/>
    <property type="evidence" value="ECO:0007669"/>
    <property type="project" value="InterPro"/>
</dbReference>
<dbReference type="InterPro" id="IPR009072">
    <property type="entry name" value="Histone-fold"/>
</dbReference>
<sequence>MTTEQKIRQTISNTAKKVTNEFGINSNIEYSADALNLIGEFVVNQLGMYANDLETFQRHAKRTQITVDDVKLLVRRNDSLKEFVDEKIKVISKNKPAEAPTTSKRKRKPTDSTS</sequence>
<keyword evidence="3" id="KW-0227">DNA damage</keyword>
<dbReference type="GO" id="GO:0003677">
    <property type="term" value="F:DNA binding"/>
    <property type="evidence" value="ECO:0007669"/>
    <property type="project" value="UniProtKB-KW"/>
</dbReference>
<dbReference type="GO" id="GO:0046982">
    <property type="term" value="F:protein heterodimerization activity"/>
    <property type="evidence" value="ECO:0007669"/>
    <property type="project" value="InterPro"/>
</dbReference>
<evidence type="ECO:0000313" key="7">
    <source>
        <dbReference type="Proteomes" id="UP000504635"/>
    </source>
</evidence>
<protein>
    <recommendedName>
        <fullName evidence="2">Centromere protein S</fullName>
    </recommendedName>
</protein>